<comment type="caution">
    <text evidence="5">The sequence shown here is derived from an EMBL/GenBank/DDBJ whole genome shotgun (WGS) entry which is preliminary data.</text>
</comment>
<dbReference type="SUPFAM" id="SSF54909">
    <property type="entry name" value="Dimeric alpha+beta barrel"/>
    <property type="match status" value="1"/>
</dbReference>
<dbReference type="InterPro" id="IPR011008">
    <property type="entry name" value="Dimeric_a/b-barrel"/>
</dbReference>
<dbReference type="GO" id="GO:0005829">
    <property type="term" value="C:cytosol"/>
    <property type="evidence" value="ECO:0007669"/>
    <property type="project" value="TreeGrafter"/>
</dbReference>
<dbReference type="EMBL" id="JACGWY010000002">
    <property type="protein sequence ID" value="MBA8816204.1"/>
    <property type="molecule type" value="Genomic_DNA"/>
</dbReference>
<dbReference type="InterPro" id="IPR036390">
    <property type="entry name" value="WH_DNA-bd_sf"/>
</dbReference>
<keyword evidence="3" id="KW-0804">Transcription</keyword>
<sequence>MAPLDHVDLELLAALSCDPRATVVALSDRLGMSRNTVQARMARLDKAGVFLSYERSISSRALGFPIEAFINVILRQAALPSITAELARIPEVLQAHGLSGQVDLLVRVACRDTQHLFDTDARILSIEGVDRTETSLAMGEVIDYRLSPLIEMARADE</sequence>
<dbReference type="Gene3D" id="3.30.70.920">
    <property type="match status" value="1"/>
</dbReference>
<evidence type="ECO:0000256" key="3">
    <source>
        <dbReference type="ARBA" id="ARBA00023163"/>
    </source>
</evidence>
<feature type="domain" description="HTH asnC-type" evidence="4">
    <location>
        <begin position="4"/>
        <end position="65"/>
    </location>
</feature>
<proteinExistence type="predicted"/>
<dbReference type="PANTHER" id="PTHR30154:SF34">
    <property type="entry name" value="TRANSCRIPTIONAL REGULATOR AZLB"/>
    <property type="match status" value="1"/>
</dbReference>
<evidence type="ECO:0000313" key="5">
    <source>
        <dbReference type="EMBL" id="MBA8816204.1"/>
    </source>
</evidence>
<keyword evidence="1" id="KW-0805">Transcription regulation</keyword>
<dbReference type="RefSeq" id="WP_167049840.1">
    <property type="nucleotide sequence ID" value="NZ_JAAOZB010000002.1"/>
</dbReference>
<gene>
    <name evidence="5" type="ORF">FHX48_001277</name>
</gene>
<dbReference type="SUPFAM" id="SSF46785">
    <property type="entry name" value="Winged helix' DNA-binding domain"/>
    <property type="match status" value="1"/>
</dbReference>
<dbReference type="PANTHER" id="PTHR30154">
    <property type="entry name" value="LEUCINE-RESPONSIVE REGULATORY PROTEIN"/>
    <property type="match status" value="1"/>
</dbReference>
<dbReference type="SMART" id="SM00344">
    <property type="entry name" value="HTH_ASNC"/>
    <property type="match status" value="1"/>
</dbReference>
<dbReference type="PRINTS" id="PR00033">
    <property type="entry name" value="HTHASNC"/>
</dbReference>
<dbReference type="Pfam" id="PF13412">
    <property type="entry name" value="HTH_24"/>
    <property type="match status" value="1"/>
</dbReference>
<dbReference type="Gene3D" id="1.10.10.10">
    <property type="entry name" value="Winged helix-like DNA-binding domain superfamily/Winged helix DNA-binding domain"/>
    <property type="match status" value="1"/>
</dbReference>
<evidence type="ECO:0000256" key="1">
    <source>
        <dbReference type="ARBA" id="ARBA00023015"/>
    </source>
</evidence>
<organism evidence="5 6">
    <name type="scientific">Microbacterium halimionae</name>
    <dbReference type="NCBI Taxonomy" id="1526413"/>
    <lineage>
        <taxon>Bacteria</taxon>
        <taxon>Bacillati</taxon>
        <taxon>Actinomycetota</taxon>
        <taxon>Actinomycetes</taxon>
        <taxon>Micrococcales</taxon>
        <taxon>Microbacteriaceae</taxon>
        <taxon>Microbacterium</taxon>
    </lineage>
</organism>
<protein>
    <submittedName>
        <fullName evidence="5">DNA-binding Lrp family transcriptional regulator</fullName>
    </submittedName>
</protein>
<dbReference type="Pfam" id="PF01037">
    <property type="entry name" value="AsnC_trans_reg"/>
    <property type="match status" value="1"/>
</dbReference>
<dbReference type="GO" id="GO:0043565">
    <property type="term" value="F:sequence-specific DNA binding"/>
    <property type="evidence" value="ECO:0007669"/>
    <property type="project" value="InterPro"/>
</dbReference>
<keyword evidence="2 5" id="KW-0238">DNA-binding</keyword>
<name>A0A7W3JNP0_9MICO</name>
<evidence type="ECO:0000313" key="6">
    <source>
        <dbReference type="Proteomes" id="UP000526083"/>
    </source>
</evidence>
<keyword evidence="6" id="KW-1185">Reference proteome</keyword>
<evidence type="ECO:0000256" key="2">
    <source>
        <dbReference type="ARBA" id="ARBA00023125"/>
    </source>
</evidence>
<dbReference type="Proteomes" id="UP000526083">
    <property type="component" value="Unassembled WGS sequence"/>
</dbReference>
<dbReference type="InterPro" id="IPR019887">
    <property type="entry name" value="Tscrpt_reg_AsnC/Lrp_C"/>
</dbReference>
<reference evidence="5 6" key="1">
    <citation type="submission" date="2020-07" db="EMBL/GenBank/DDBJ databases">
        <title>Sequencing the genomes of 1000 actinobacteria strains.</title>
        <authorList>
            <person name="Klenk H.-P."/>
        </authorList>
    </citation>
    <scope>NUCLEOTIDE SEQUENCE [LARGE SCALE GENOMIC DNA]</scope>
    <source>
        <strain evidence="5 6">DSM 27576</strain>
    </source>
</reference>
<dbReference type="AlphaFoldDB" id="A0A7W3JNP0"/>
<dbReference type="InterPro" id="IPR000485">
    <property type="entry name" value="AsnC-type_HTH_dom"/>
</dbReference>
<dbReference type="InterPro" id="IPR036388">
    <property type="entry name" value="WH-like_DNA-bd_sf"/>
</dbReference>
<accession>A0A7W3JNP0</accession>
<dbReference type="PROSITE" id="PS50956">
    <property type="entry name" value="HTH_ASNC_2"/>
    <property type="match status" value="1"/>
</dbReference>
<dbReference type="InterPro" id="IPR019888">
    <property type="entry name" value="Tscrpt_reg_AsnC-like"/>
</dbReference>
<evidence type="ECO:0000259" key="4">
    <source>
        <dbReference type="PROSITE" id="PS50956"/>
    </source>
</evidence>
<dbReference type="GO" id="GO:0043200">
    <property type="term" value="P:response to amino acid"/>
    <property type="evidence" value="ECO:0007669"/>
    <property type="project" value="TreeGrafter"/>
</dbReference>